<dbReference type="RefSeq" id="WP_107561722.1">
    <property type="nucleotide sequence ID" value="NZ_NVQC01000016.1"/>
</dbReference>
<evidence type="ECO:0000256" key="5">
    <source>
        <dbReference type="PIRSR" id="PIRSR004846-1"/>
    </source>
</evidence>
<dbReference type="AlphaFoldDB" id="A0A2T4TZ51"/>
<proteinExistence type="inferred from homology"/>
<dbReference type="GO" id="GO:0015689">
    <property type="term" value="P:molybdate ion transport"/>
    <property type="evidence" value="ECO:0007669"/>
    <property type="project" value="InterPro"/>
</dbReference>
<evidence type="ECO:0000256" key="4">
    <source>
        <dbReference type="ARBA" id="ARBA00022729"/>
    </source>
</evidence>
<dbReference type="Proteomes" id="UP000241436">
    <property type="component" value="Unassembled WGS sequence"/>
</dbReference>
<name>A0A2T4TZ51_9BACT</name>
<evidence type="ECO:0000256" key="3">
    <source>
        <dbReference type="ARBA" id="ARBA00022723"/>
    </source>
</evidence>
<dbReference type="EMBL" id="NVQC01000016">
    <property type="protein sequence ID" value="PTL36348.1"/>
    <property type="molecule type" value="Genomic_DNA"/>
</dbReference>
<dbReference type="CDD" id="cd13537">
    <property type="entry name" value="PBP2_YvgL_like"/>
    <property type="match status" value="1"/>
</dbReference>
<keyword evidence="7" id="KW-1185">Reference proteome</keyword>
<reference evidence="7" key="2">
    <citation type="journal article" date="2018" name="Environ. Microbiol.">
        <title>Bloom of a denitrifying methanotroph, 'Candidatus Methylomirabilis limnetica', in a deep stratified lake.</title>
        <authorList>
            <person name="Graf J.S."/>
            <person name="Mayr M.J."/>
            <person name="Marchant H.K."/>
            <person name="Tienken D."/>
            <person name="Hach P.F."/>
            <person name="Brand A."/>
            <person name="Schubert C.J."/>
            <person name="Kuypers M.M."/>
            <person name="Milucka J."/>
        </authorList>
    </citation>
    <scope>NUCLEOTIDE SEQUENCE [LARGE SCALE GENOMIC DNA]</scope>
    <source>
        <strain evidence="7">Zug</strain>
    </source>
</reference>
<gene>
    <name evidence="6" type="primary">modA</name>
    <name evidence="6" type="ORF">CLG94_04770</name>
</gene>
<dbReference type="GO" id="GO:1901359">
    <property type="term" value="F:tungstate binding"/>
    <property type="evidence" value="ECO:0007669"/>
    <property type="project" value="UniProtKB-ARBA"/>
</dbReference>
<accession>A0A2T4TZ51</accession>
<feature type="binding site" evidence="5">
    <location>
        <position position="52"/>
    </location>
    <ligand>
        <name>molybdate</name>
        <dbReference type="ChEBI" id="CHEBI:36264"/>
    </ligand>
</feature>
<dbReference type="FunFam" id="3.40.190.10:FF:000035">
    <property type="entry name" value="Molybdate ABC transporter substrate-binding protein"/>
    <property type="match status" value="1"/>
</dbReference>
<feature type="binding site" evidence="5">
    <location>
        <position position="189"/>
    </location>
    <ligand>
        <name>molybdate</name>
        <dbReference type="ChEBI" id="CHEBI:36264"/>
    </ligand>
</feature>
<protein>
    <submittedName>
        <fullName evidence="6">Molybdate ABC transporter substrate-binding protein</fullName>
    </submittedName>
</protein>
<comment type="similarity">
    <text evidence="1">Belongs to the bacterial solute-binding protein ModA family.</text>
</comment>
<organism evidence="6 7">
    <name type="scientific">Candidatus Methylomirabilis limnetica</name>
    <dbReference type="NCBI Taxonomy" id="2033718"/>
    <lineage>
        <taxon>Bacteria</taxon>
        <taxon>Candidatus Methylomirabilota</taxon>
        <taxon>Candidatus Methylomirabilia</taxon>
        <taxon>Candidatus Methylomirabilales</taxon>
        <taxon>Candidatus Methylomirabilaceae</taxon>
        <taxon>Candidatus Methylomirabilis</taxon>
    </lineage>
</organism>
<keyword evidence="3 5" id="KW-0479">Metal-binding</keyword>
<keyword evidence="4" id="KW-0732">Signal</keyword>
<evidence type="ECO:0000313" key="7">
    <source>
        <dbReference type="Proteomes" id="UP000241436"/>
    </source>
</evidence>
<dbReference type="PANTHER" id="PTHR30632">
    <property type="entry name" value="MOLYBDATE-BINDING PERIPLASMIC PROTEIN"/>
    <property type="match status" value="1"/>
</dbReference>
<evidence type="ECO:0000313" key="6">
    <source>
        <dbReference type="EMBL" id="PTL36348.1"/>
    </source>
</evidence>
<feature type="binding site" evidence="5">
    <location>
        <position position="162"/>
    </location>
    <ligand>
        <name>molybdate</name>
        <dbReference type="ChEBI" id="CHEBI:36264"/>
    </ligand>
</feature>
<dbReference type="InterPro" id="IPR041879">
    <property type="entry name" value="YvgL-like_PBP2"/>
</dbReference>
<evidence type="ECO:0000256" key="2">
    <source>
        <dbReference type="ARBA" id="ARBA00022505"/>
    </source>
</evidence>
<comment type="caution">
    <text evidence="6">The sequence shown here is derived from an EMBL/GenBank/DDBJ whole genome shotgun (WGS) entry which is preliminary data.</text>
</comment>
<dbReference type="NCBIfam" id="TIGR01256">
    <property type="entry name" value="modA"/>
    <property type="match status" value="1"/>
</dbReference>
<reference evidence="6 7" key="1">
    <citation type="submission" date="2017-09" db="EMBL/GenBank/DDBJ databases">
        <title>Bloom of a denitrifying methanotroph, Candidatus Methylomirabilis limnetica, in a deep stratified lake.</title>
        <authorList>
            <person name="Graf J.S."/>
            <person name="Marchant H.K."/>
            <person name="Tienken D."/>
            <person name="Hach P.F."/>
            <person name="Brand A."/>
            <person name="Schubert C.J."/>
            <person name="Kuypers M.M."/>
            <person name="Milucka J."/>
        </authorList>
    </citation>
    <scope>NUCLEOTIDE SEQUENCE [LARGE SCALE GENOMIC DNA]</scope>
    <source>
        <strain evidence="6 7">Zug</strain>
    </source>
</reference>
<dbReference type="Gene3D" id="3.40.190.10">
    <property type="entry name" value="Periplasmic binding protein-like II"/>
    <property type="match status" value="2"/>
</dbReference>
<dbReference type="SUPFAM" id="SSF53850">
    <property type="entry name" value="Periplasmic binding protein-like II"/>
    <property type="match status" value="1"/>
</dbReference>
<dbReference type="GO" id="GO:0030973">
    <property type="term" value="F:molybdate ion binding"/>
    <property type="evidence" value="ECO:0007669"/>
    <property type="project" value="UniProtKB-ARBA"/>
</dbReference>
<dbReference type="PANTHER" id="PTHR30632:SF0">
    <property type="entry name" value="SULFATE-BINDING PROTEIN"/>
    <property type="match status" value="1"/>
</dbReference>
<dbReference type="OrthoDB" id="9785015at2"/>
<evidence type="ECO:0000256" key="1">
    <source>
        <dbReference type="ARBA" id="ARBA00009175"/>
    </source>
</evidence>
<sequence>MLRGDRETIRLGWRLRDYATKGWLLGLLVLGAWFTIASAASKRELLVSAAISLKEPLQEIGVLFEQRHPEVKVVFNWGASGALQQQIEYGAPVDVYASAAAKQMDELEAKGLLLNETRRTLAANLVVLIRSSALRSDLTSFKDLTKPEVKLIAIGNPRTVPAGEYAQRILMSLGLWDSLQPKLILTGSVRQALAYVVRGEVDAAVVYATDAQSADRAVQVISAAPEGSHPPALYPIAVVKTSKQSQEARAFVDLALSEAGQQILRAHAFLPPPKALAR</sequence>
<dbReference type="GO" id="GO:0046872">
    <property type="term" value="F:metal ion binding"/>
    <property type="evidence" value="ECO:0007669"/>
    <property type="project" value="UniProtKB-KW"/>
</dbReference>
<feature type="binding site" evidence="5">
    <location>
        <position position="80"/>
    </location>
    <ligand>
        <name>molybdate</name>
        <dbReference type="ChEBI" id="CHEBI:36264"/>
    </ligand>
</feature>
<dbReference type="InterPro" id="IPR005950">
    <property type="entry name" value="ModA"/>
</dbReference>
<keyword evidence="2 5" id="KW-0500">Molybdenum</keyword>
<dbReference type="PIRSF" id="PIRSF004846">
    <property type="entry name" value="ModA"/>
    <property type="match status" value="1"/>
</dbReference>
<dbReference type="InterPro" id="IPR050682">
    <property type="entry name" value="ModA/WtpA"/>
</dbReference>
<feature type="binding site" evidence="5">
    <location>
        <position position="207"/>
    </location>
    <ligand>
        <name>molybdate</name>
        <dbReference type="ChEBI" id="CHEBI:36264"/>
    </ligand>
</feature>
<dbReference type="Pfam" id="PF13531">
    <property type="entry name" value="SBP_bac_11"/>
    <property type="match status" value="1"/>
</dbReference>